<reference evidence="2 3" key="1">
    <citation type="submission" date="2020-10" db="EMBL/GenBank/DDBJ databases">
        <title>Phylogeny of dyella-like bacteria.</title>
        <authorList>
            <person name="Fu J."/>
        </authorList>
    </citation>
    <scope>NUCLEOTIDE SEQUENCE [LARGE SCALE GENOMIC DNA]</scope>
    <source>
        <strain evidence="2 3">DHG40</strain>
    </source>
</reference>
<protein>
    <submittedName>
        <fullName evidence="2">Uncharacterized protein</fullName>
    </submittedName>
</protein>
<dbReference type="Proteomes" id="UP001620409">
    <property type="component" value="Unassembled WGS sequence"/>
</dbReference>
<dbReference type="PROSITE" id="PS51257">
    <property type="entry name" value="PROKAR_LIPOPROTEIN"/>
    <property type="match status" value="1"/>
</dbReference>
<name>A0ABW8IK42_9GAMM</name>
<evidence type="ECO:0000313" key="3">
    <source>
        <dbReference type="Proteomes" id="UP001620409"/>
    </source>
</evidence>
<keyword evidence="3" id="KW-1185">Reference proteome</keyword>
<feature type="chain" id="PRO_5045538277" evidence="1">
    <location>
        <begin position="29"/>
        <end position="135"/>
    </location>
</feature>
<gene>
    <name evidence="2" type="ORF">ISP18_11145</name>
</gene>
<accession>A0ABW8IK42</accession>
<proteinExistence type="predicted"/>
<evidence type="ECO:0000313" key="2">
    <source>
        <dbReference type="EMBL" id="MFK2855148.1"/>
    </source>
</evidence>
<sequence length="135" mass="14333">MHVPRFTVSITAIAVLVCTMLATLSACATPAGDSRKPTRHFHLVNATFDSVTALAFAPAQSAPFQDTAFSTPLQGGLTSIMVEVPAGGCLRDVRVTFLDGREMVYPNLDVCRYDGLRLTDGGGKSGRLAPLRHGL</sequence>
<dbReference type="RefSeq" id="WP_380006692.1">
    <property type="nucleotide sequence ID" value="NZ_JADIKI010000023.1"/>
</dbReference>
<keyword evidence="1" id="KW-0732">Signal</keyword>
<dbReference type="EMBL" id="JADIKI010000023">
    <property type="protein sequence ID" value="MFK2855148.1"/>
    <property type="molecule type" value="Genomic_DNA"/>
</dbReference>
<comment type="caution">
    <text evidence="2">The sequence shown here is derived from an EMBL/GenBank/DDBJ whole genome shotgun (WGS) entry which is preliminary data.</text>
</comment>
<feature type="signal peptide" evidence="1">
    <location>
        <begin position="1"/>
        <end position="28"/>
    </location>
</feature>
<organism evidence="2 3">
    <name type="scientific">Dyella humi</name>
    <dbReference type="NCBI Taxonomy" id="1770547"/>
    <lineage>
        <taxon>Bacteria</taxon>
        <taxon>Pseudomonadati</taxon>
        <taxon>Pseudomonadota</taxon>
        <taxon>Gammaproteobacteria</taxon>
        <taxon>Lysobacterales</taxon>
        <taxon>Rhodanobacteraceae</taxon>
        <taxon>Dyella</taxon>
    </lineage>
</organism>
<evidence type="ECO:0000256" key="1">
    <source>
        <dbReference type="SAM" id="SignalP"/>
    </source>
</evidence>